<evidence type="ECO:0000259" key="3">
    <source>
        <dbReference type="PROSITE" id="PS51371"/>
    </source>
</evidence>
<protein>
    <recommendedName>
        <fullName evidence="3">CBS domain-containing protein</fullName>
    </recommendedName>
</protein>
<reference evidence="4" key="1">
    <citation type="journal article" date="2005" name="Environ. Microbiol.">
        <title>Lateral gene transfer and phylogenetic assignment of environmental fosmid clones.</title>
        <authorList>
            <person name="Nesbo C.L."/>
            <person name="Boucher Y."/>
            <person name="Dlutek M."/>
            <person name="Doolittle F.W."/>
        </authorList>
    </citation>
    <scope>NUCLEOTIDE SEQUENCE</scope>
</reference>
<accession>Q2Z0E2</accession>
<feature type="domain" description="CBS" evidence="3">
    <location>
        <begin position="22"/>
        <end position="82"/>
    </location>
</feature>
<evidence type="ECO:0000256" key="2">
    <source>
        <dbReference type="PROSITE-ProRule" id="PRU00703"/>
    </source>
</evidence>
<proteinExistence type="predicted"/>
<sequence>MRTRAGDSLKDRSMGLKAKDHMTADVVSVGRAANMAEIVALLKKHRIPGVPVVDEDRRLLGLVTHEELINIFVPHYLSMFDELAFLDDLGEIEAQTMAEIEPTLFLAEDIMATDLITVGPSTSIMKVAALMVNRKLVLVPVIDEERRVVGVLSRNDVSSALTWAASEES</sequence>
<dbReference type="SMART" id="SM00116">
    <property type="entry name" value="CBS"/>
    <property type="match status" value="2"/>
</dbReference>
<keyword evidence="1 2" id="KW-0129">CBS domain</keyword>
<dbReference type="PANTHER" id="PTHR43080:SF29">
    <property type="entry name" value="OS02G0818000 PROTEIN"/>
    <property type="match status" value="1"/>
</dbReference>
<evidence type="ECO:0000313" key="4">
    <source>
        <dbReference type="EMBL" id="CAI78458.1"/>
    </source>
</evidence>
<dbReference type="InterPro" id="IPR051257">
    <property type="entry name" value="Diverse_CBS-Domain"/>
</dbReference>
<dbReference type="PROSITE" id="PS51371">
    <property type="entry name" value="CBS"/>
    <property type="match status" value="2"/>
</dbReference>
<dbReference type="InterPro" id="IPR046342">
    <property type="entry name" value="CBS_dom_sf"/>
</dbReference>
<dbReference type="AlphaFoldDB" id="Q2Z0E2"/>
<dbReference type="PANTHER" id="PTHR43080">
    <property type="entry name" value="CBS DOMAIN-CONTAINING PROTEIN CBSX3, MITOCHONDRIAL"/>
    <property type="match status" value="1"/>
</dbReference>
<evidence type="ECO:0000256" key="1">
    <source>
        <dbReference type="ARBA" id="ARBA00023122"/>
    </source>
</evidence>
<dbReference type="SUPFAM" id="SSF54631">
    <property type="entry name" value="CBS-domain pair"/>
    <property type="match status" value="1"/>
</dbReference>
<organism evidence="4">
    <name type="scientific">uncultured Latescibacterota bacterium</name>
    <dbReference type="NCBI Taxonomy" id="199737"/>
    <lineage>
        <taxon>Bacteria</taxon>
        <taxon>Pseudomonadati</taxon>
        <taxon>Candidatus Latescibacterota</taxon>
        <taxon>environmental samples</taxon>
    </lineage>
</organism>
<dbReference type="Gene3D" id="3.10.580.10">
    <property type="entry name" value="CBS-domain"/>
    <property type="match status" value="1"/>
</dbReference>
<dbReference type="EMBL" id="AJ937760">
    <property type="protein sequence ID" value="CAI78458.1"/>
    <property type="molecule type" value="Genomic_DNA"/>
</dbReference>
<name>Q2Z0E2_9BACT</name>
<dbReference type="Pfam" id="PF00571">
    <property type="entry name" value="CBS"/>
    <property type="match status" value="2"/>
</dbReference>
<dbReference type="InterPro" id="IPR000644">
    <property type="entry name" value="CBS_dom"/>
</dbReference>
<feature type="domain" description="CBS" evidence="3">
    <location>
        <begin position="111"/>
        <end position="168"/>
    </location>
</feature>